<dbReference type="PROSITE" id="PS51093">
    <property type="entry name" value="PTS_EIIA_TYPE_1"/>
    <property type="match status" value="1"/>
</dbReference>
<dbReference type="GO" id="GO:0005737">
    <property type="term" value="C:cytoplasm"/>
    <property type="evidence" value="ECO:0007669"/>
    <property type="project" value="UniProtKB-SubCell"/>
</dbReference>
<comment type="subcellular location">
    <subcellularLocation>
        <location evidence="1">Cytoplasm</location>
    </subcellularLocation>
</comment>
<dbReference type="FunFam" id="2.70.70.10:FF:000001">
    <property type="entry name" value="PTS system glucose-specific IIA component"/>
    <property type="match status" value="1"/>
</dbReference>
<gene>
    <name evidence="8" type="ordered locus">Corgl_1440</name>
</gene>
<organism evidence="8 9">
    <name type="scientific">Coriobacterium glomerans (strain ATCC 49209 / DSM 20642 / JCM 10262 / PW2)</name>
    <dbReference type="NCBI Taxonomy" id="700015"/>
    <lineage>
        <taxon>Bacteria</taxon>
        <taxon>Bacillati</taxon>
        <taxon>Actinomycetota</taxon>
        <taxon>Coriobacteriia</taxon>
        <taxon>Coriobacteriales</taxon>
        <taxon>Coriobacteriaceae</taxon>
        <taxon>Coriobacterium</taxon>
    </lineage>
</organism>
<evidence type="ECO:0000313" key="9">
    <source>
        <dbReference type="Proteomes" id="UP000006851"/>
    </source>
</evidence>
<evidence type="ECO:0000256" key="3">
    <source>
        <dbReference type="ARBA" id="ARBA00022597"/>
    </source>
</evidence>
<dbReference type="AlphaFoldDB" id="F2NAT4"/>
<keyword evidence="9" id="KW-1185">Reference proteome</keyword>
<dbReference type="InterPro" id="IPR011055">
    <property type="entry name" value="Dup_hybrid_motif"/>
</dbReference>
<evidence type="ECO:0000256" key="2">
    <source>
        <dbReference type="ARBA" id="ARBA00022448"/>
    </source>
</evidence>
<dbReference type="eggNOG" id="COG2190">
    <property type="taxonomic scope" value="Bacteria"/>
</dbReference>
<dbReference type="Gene3D" id="2.70.70.10">
    <property type="entry name" value="Glucose Permease (Domain IIA)"/>
    <property type="match status" value="1"/>
</dbReference>
<protein>
    <submittedName>
        <fullName evidence="8">PTS system IIA component, Glc family</fullName>
    </submittedName>
</protein>
<keyword evidence="3" id="KW-0762">Sugar transport</keyword>
<keyword evidence="5" id="KW-0598">Phosphotransferase system</keyword>
<feature type="domain" description="PTS EIIA type-1" evidence="7">
    <location>
        <begin position="46"/>
        <end position="148"/>
    </location>
</feature>
<name>F2NAT4_CORGP</name>
<dbReference type="InterPro" id="IPR050890">
    <property type="entry name" value="PTS_EIIA_component"/>
</dbReference>
<evidence type="ECO:0000256" key="4">
    <source>
        <dbReference type="ARBA" id="ARBA00022679"/>
    </source>
</evidence>
<dbReference type="STRING" id="700015.Corgl_1440"/>
<dbReference type="HOGENOM" id="CLU_012312_5_1_11"/>
<dbReference type="PANTHER" id="PTHR45008">
    <property type="entry name" value="PTS SYSTEM GLUCOSE-SPECIFIC EIIA COMPONENT"/>
    <property type="match status" value="1"/>
</dbReference>
<proteinExistence type="predicted"/>
<dbReference type="NCBIfam" id="TIGR00830">
    <property type="entry name" value="PTBA"/>
    <property type="match status" value="1"/>
</dbReference>
<evidence type="ECO:0000259" key="7">
    <source>
        <dbReference type="PROSITE" id="PS51093"/>
    </source>
</evidence>
<dbReference type="Pfam" id="PF00358">
    <property type="entry name" value="PTS_EIIA_1"/>
    <property type="match status" value="1"/>
</dbReference>
<dbReference type="GO" id="GO:0009401">
    <property type="term" value="P:phosphoenolpyruvate-dependent sugar phosphotransferase system"/>
    <property type="evidence" value="ECO:0007669"/>
    <property type="project" value="UniProtKB-KW"/>
</dbReference>
<evidence type="ECO:0000256" key="1">
    <source>
        <dbReference type="ARBA" id="ARBA00004496"/>
    </source>
</evidence>
<keyword evidence="4" id="KW-0808">Transferase</keyword>
<evidence type="ECO:0000256" key="5">
    <source>
        <dbReference type="ARBA" id="ARBA00022683"/>
    </source>
</evidence>
<dbReference type="EMBL" id="CP002628">
    <property type="protein sequence ID" value="AEB07540.1"/>
    <property type="molecule type" value="Genomic_DNA"/>
</dbReference>
<sequence>MGLFDRLLKHEPAAVPPPTGVDVHPEADTLYAPVSGRVATMAEVPDPVFSGEVLGAGCAVWPDGDVIYAPASGKVSVTMGHAVGLITDDGIELLVHIGVDTVNLQGKGFTGFVKQGDAVSAGQALIRFDSDVIKEAGYEDCVVLAVSNTAEFADVAMIAQAGSTVSAGDAVVKITRK</sequence>
<dbReference type="Proteomes" id="UP000006851">
    <property type="component" value="Chromosome"/>
</dbReference>
<dbReference type="GO" id="GO:0016301">
    <property type="term" value="F:kinase activity"/>
    <property type="evidence" value="ECO:0007669"/>
    <property type="project" value="UniProtKB-KW"/>
</dbReference>
<dbReference type="KEGG" id="cgo:Corgl_1440"/>
<accession>F2NAT4</accession>
<keyword evidence="6" id="KW-0418">Kinase</keyword>
<dbReference type="PANTHER" id="PTHR45008:SF1">
    <property type="entry name" value="PTS SYSTEM GLUCOSE-SPECIFIC EIIA COMPONENT"/>
    <property type="match status" value="1"/>
</dbReference>
<dbReference type="RefSeq" id="WP_013709282.1">
    <property type="nucleotide sequence ID" value="NC_015389.1"/>
</dbReference>
<keyword evidence="2" id="KW-0813">Transport</keyword>
<reference evidence="9" key="1">
    <citation type="journal article" date="2013" name="Stand. Genomic Sci.">
        <title>Complete genome sequence of Coriobacterium glomerans type strain (PW2(T)) from the midgut of Pyrrhocoris apterus L. (red soldier bug).</title>
        <authorList>
            <person name="Stackebrandt E."/>
            <person name="Zeytun A."/>
            <person name="Lapidus A."/>
            <person name="Nolan M."/>
            <person name="Lucas S."/>
            <person name="Hammon N."/>
            <person name="Deshpande S."/>
            <person name="Cheng J.F."/>
            <person name="Tapia R."/>
            <person name="Goodwin L.A."/>
            <person name="Pitluck S."/>
            <person name="Liolios K."/>
            <person name="Pagani I."/>
            <person name="Ivanova N."/>
            <person name="Mavromatis K."/>
            <person name="Mikhailova N."/>
            <person name="Huntemann M."/>
            <person name="Pati A."/>
            <person name="Chen A."/>
            <person name="Palaniappan K."/>
            <person name="Chang Y.J."/>
            <person name="Land M."/>
            <person name="Hauser L."/>
            <person name="Rohde M."/>
            <person name="Pukall R."/>
            <person name="Goker M."/>
            <person name="Detter J.C."/>
            <person name="Woyke T."/>
            <person name="Bristow J."/>
            <person name="Eisen J.A."/>
            <person name="Markowitz V."/>
            <person name="Hugenholtz P."/>
            <person name="Kyrpides N.C."/>
            <person name="Klenk H.P."/>
        </authorList>
    </citation>
    <scope>NUCLEOTIDE SEQUENCE</scope>
    <source>
        <strain evidence="9">ATCC 49209 / DSM 20642 / JCM 10262 / PW2</strain>
    </source>
</reference>
<evidence type="ECO:0000256" key="6">
    <source>
        <dbReference type="ARBA" id="ARBA00022777"/>
    </source>
</evidence>
<dbReference type="PROSITE" id="PS00371">
    <property type="entry name" value="PTS_EIIA_TYPE_1_HIS"/>
    <property type="match status" value="1"/>
</dbReference>
<dbReference type="OrthoDB" id="9797715at2"/>
<evidence type="ECO:0000313" key="8">
    <source>
        <dbReference type="EMBL" id="AEB07540.1"/>
    </source>
</evidence>
<dbReference type="InterPro" id="IPR001127">
    <property type="entry name" value="PTS_EIIA_1_perm"/>
</dbReference>
<dbReference type="SUPFAM" id="SSF51261">
    <property type="entry name" value="Duplicated hybrid motif"/>
    <property type="match status" value="1"/>
</dbReference>